<dbReference type="AlphaFoldDB" id="A0A248UPI3"/>
<geneLocation type="plasmid" evidence="1">
    <name>unnamed1</name>
</geneLocation>
<keyword evidence="1" id="KW-0614">Plasmid</keyword>
<reference evidence="1" key="1">
    <citation type="submission" date="2017-07" db="EMBL/GenBank/DDBJ databases">
        <title>Phylogenetic study on the rhizospheric bacterium Ochrobactrum sp. A44.</title>
        <authorList>
            <person name="Krzyzanowska D.M."/>
            <person name="Ossowicki A."/>
            <person name="Rajewska M."/>
            <person name="Maciag T."/>
            <person name="Kaczynski Z."/>
            <person name="Czerwicka M."/>
            <person name="Jafra S."/>
        </authorList>
    </citation>
    <scope>NUCLEOTIDE SEQUENCE [LARGE SCALE GENOMIC DNA]</scope>
    <source>
        <strain evidence="1">A44</strain>
        <plasmid evidence="1">unnamed1</plasmid>
    </source>
</reference>
<protein>
    <submittedName>
        <fullName evidence="1">Uncharacterized protein</fullName>
    </submittedName>
</protein>
<accession>A0A248UPI3</accession>
<organism evidence="1">
    <name type="scientific">Ochrobactrum quorumnocens</name>
    <dbReference type="NCBI Taxonomy" id="271865"/>
    <lineage>
        <taxon>Bacteria</taxon>
        <taxon>Pseudomonadati</taxon>
        <taxon>Pseudomonadota</taxon>
        <taxon>Alphaproteobacteria</taxon>
        <taxon>Hyphomicrobiales</taxon>
        <taxon>Brucellaceae</taxon>
        <taxon>Brucella/Ochrobactrum group</taxon>
        <taxon>Ochrobactrum</taxon>
    </lineage>
</organism>
<dbReference type="Proteomes" id="UP000215256">
    <property type="component" value="Plasmid unnamed1"/>
</dbReference>
<gene>
    <name evidence="1" type="ORF">CES85_2933</name>
</gene>
<name>A0A248UPI3_9HYPH</name>
<sequence>MTIIVTSAHREARHQSATVIMRYTTLVVISLQTNDLNSASG</sequence>
<evidence type="ECO:0000313" key="1">
    <source>
        <dbReference type="EMBL" id="ASV88546.1"/>
    </source>
</evidence>
<dbReference type="KEGG" id="och:CES85_2933"/>
<proteinExistence type="predicted"/>
<dbReference type="EMBL" id="CP022605">
    <property type="protein sequence ID" value="ASV88546.1"/>
    <property type="molecule type" value="Genomic_DNA"/>
</dbReference>